<evidence type="ECO:0000256" key="3">
    <source>
        <dbReference type="ARBA" id="ARBA00022737"/>
    </source>
</evidence>
<dbReference type="EMBL" id="SMLW01000670">
    <property type="protein sequence ID" value="MTI28673.1"/>
    <property type="molecule type" value="Genomic_DNA"/>
</dbReference>
<evidence type="ECO:0000259" key="10">
    <source>
        <dbReference type="PROSITE" id="PS50125"/>
    </source>
</evidence>
<evidence type="ECO:0000256" key="1">
    <source>
        <dbReference type="ARBA" id="ARBA00004651"/>
    </source>
</evidence>
<reference evidence="11 12" key="1">
    <citation type="submission" date="2019-02" db="EMBL/GenBank/DDBJ databases">
        <authorList>
            <person name="Goldberg S.R."/>
            <person name="Haltli B.A."/>
            <person name="Correa H."/>
            <person name="Russell K.G."/>
        </authorList>
    </citation>
    <scope>NUCLEOTIDE SEQUENCE [LARGE SCALE GENOMIC DNA]</scope>
    <source>
        <strain evidence="11 12">JCM 16186</strain>
    </source>
</reference>
<evidence type="ECO:0000256" key="9">
    <source>
        <dbReference type="SAM" id="SignalP"/>
    </source>
</evidence>
<feature type="coiled-coil region" evidence="7">
    <location>
        <begin position="407"/>
        <end position="434"/>
    </location>
</feature>
<dbReference type="Proteomes" id="UP000798808">
    <property type="component" value="Unassembled WGS sequence"/>
</dbReference>
<sequence>MKVFLTLISLALSLSLAAQQRDSLESVLSGQYGKEKLITLHLLIEQLHNANDKKELKYAREANDLAENIIHSNNRLITKDELHLKPVSHYYLGRAYFKREQYAKAREYLDKVLQDIDLIDNEKAGQTLIYLEELEDKTGERSAVGAFLKKSLDNMDIGGKVTSATENMGLSTTLKLARYHEKNNNFIKAIEQYEKAINLYKDQGDSEEVYFYMNHVASLYEKSGQYQTAINYYEKINDQAGIKEDTLQVMMNKKRIAQLETIEKEVSKLSPSALDKKTNITHFASPELPQDKFKRLADQMEAQKDFKKSLEYYKEYVALQRAYEKQQQEKELALLEQINYNENKEREIKLLQQEKEIQRMRLSENEAAMEQEAEFRNMLIIGASLLAALAIALWLMYNMKRRNHSRLQSAYHDLETTQNQLSEAEKKIRNLLGQQVSGAVANALITTAENDRIDKRFVCVMFLDIRNFTPFVENKTPEEIIQFQNDVFGFMIDIIEQNNGVINQLLGDGFMATFGAPVSTEHDCDNAFEAAKSIIKELESRAAQNILPPIRVGIGLHAGDVVVGNVGNARRKQYSITGNPVITAARIEQLTKEFGVQLLVSREVYENLTSKPDVLPDFKAVHIKGRFEPVETWSVI</sequence>
<keyword evidence="2" id="KW-1003">Cell membrane</keyword>
<dbReference type="Pfam" id="PF00211">
    <property type="entry name" value="Guanylate_cyc"/>
    <property type="match status" value="1"/>
</dbReference>
<keyword evidence="8" id="KW-1133">Transmembrane helix</keyword>
<dbReference type="CDD" id="cd07302">
    <property type="entry name" value="CHD"/>
    <property type="match status" value="1"/>
</dbReference>
<dbReference type="InterPro" id="IPR001054">
    <property type="entry name" value="A/G_cyclase"/>
</dbReference>
<evidence type="ECO:0000256" key="6">
    <source>
        <dbReference type="PROSITE-ProRule" id="PRU00339"/>
    </source>
</evidence>
<dbReference type="Pfam" id="PF07719">
    <property type="entry name" value="TPR_2"/>
    <property type="match status" value="1"/>
</dbReference>
<feature type="domain" description="Guanylate cyclase" evidence="10">
    <location>
        <begin position="459"/>
        <end position="588"/>
    </location>
</feature>
<feature type="chain" id="PRO_5046560502" evidence="9">
    <location>
        <begin position="21"/>
        <end position="636"/>
    </location>
</feature>
<dbReference type="InterPro" id="IPR011990">
    <property type="entry name" value="TPR-like_helical_dom_sf"/>
</dbReference>
<organism evidence="11 12">
    <name type="scientific">Fulvivirga kasyanovii</name>
    <dbReference type="NCBI Taxonomy" id="396812"/>
    <lineage>
        <taxon>Bacteria</taxon>
        <taxon>Pseudomonadati</taxon>
        <taxon>Bacteroidota</taxon>
        <taxon>Cytophagia</taxon>
        <taxon>Cytophagales</taxon>
        <taxon>Fulvivirgaceae</taxon>
        <taxon>Fulvivirga</taxon>
    </lineage>
</organism>
<evidence type="ECO:0000256" key="5">
    <source>
        <dbReference type="ARBA" id="ARBA00023136"/>
    </source>
</evidence>
<accession>A0ABW9RWS9</accession>
<evidence type="ECO:0000256" key="7">
    <source>
        <dbReference type="SAM" id="Coils"/>
    </source>
</evidence>
<keyword evidence="5 8" id="KW-0472">Membrane</keyword>
<keyword evidence="8" id="KW-0812">Transmembrane</keyword>
<dbReference type="Pfam" id="PF13424">
    <property type="entry name" value="TPR_12"/>
    <property type="match status" value="1"/>
</dbReference>
<dbReference type="InterPro" id="IPR013105">
    <property type="entry name" value="TPR_2"/>
</dbReference>
<dbReference type="InterPro" id="IPR019734">
    <property type="entry name" value="TPR_rpt"/>
</dbReference>
<keyword evidence="4 6" id="KW-0802">TPR repeat</keyword>
<feature type="repeat" description="TPR" evidence="6">
    <location>
        <begin position="170"/>
        <end position="203"/>
    </location>
</feature>
<evidence type="ECO:0000256" key="8">
    <source>
        <dbReference type="SAM" id="Phobius"/>
    </source>
</evidence>
<feature type="coiled-coil region" evidence="7">
    <location>
        <begin position="176"/>
        <end position="203"/>
    </location>
</feature>
<keyword evidence="7" id="KW-0175">Coiled coil</keyword>
<dbReference type="SMART" id="SM00028">
    <property type="entry name" value="TPR"/>
    <property type="match status" value="3"/>
</dbReference>
<dbReference type="RefSeq" id="WP_155176429.1">
    <property type="nucleotide sequence ID" value="NZ_BAAAFL010000012.1"/>
</dbReference>
<dbReference type="SUPFAM" id="SSF55073">
    <property type="entry name" value="Nucleotide cyclase"/>
    <property type="match status" value="1"/>
</dbReference>
<dbReference type="PROSITE" id="PS50125">
    <property type="entry name" value="GUANYLATE_CYCLASE_2"/>
    <property type="match status" value="1"/>
</dbReference>
<feature type="signal peptide" evidence="9">
    <location>
        <begin position="1"/>
        <end position="20"/>
    </location>
</feature>
<name>A0ABW9RWS9_9BACT</name>
<dbReference type="PANTHER" id="PTHR43081">
    <property type="entry name" value="ADENYLATE CYCLASE, TERMINAL-DIFFERENTIATION SPECIFIC-RELATED"/>
    <property type="match status" value="1"/>
</dbReference>
<feature type="coiled-coil region" evidence="7">
    <location>
        <begin position="316"/>
        <end position="372"/>
    </location>
</feature>
<evidence type="ECO:0000256" key="4">
    <source>
        <dbReference type="ARBA" id="ARBA00022803"/>
    </source>
</evidence>
<dbReference type="SUPFAM" id="SSF48452">
    <property type="entry name" value="TPR-like"/>
    <property type="match status" value="2"/>
</dbReference>
<evidence type="ECO:0000313" key="11">
    <source>
        <dbReference type="EMBL" id="MTI28673.1"/>
    </source>
</evidence>
<dbReference type="PROSITE" id="PS50005">
    <property type="entry name" value="TPR"/>
    <property type="match status" value="1"/>
</dbReference>
<keyword evidence="3" id="KW-0677">Repeat</keyword>
<dbReference type="InterPro" id="IPR029787">
    <property type="entry name" value="Nucleotide_cyclase"/>
</dbReference>
<dbReference type="SMART" id="SM00044">
    <property type="entry name" value="CYCc"/>
    <property type="match status" value="1"/>
</dbReference>
<keyword evidence="12" id="KW-1185">Reference proteome</keyword>
<comment type="subcellular location">
    <subcellularLocation>
        <location evidence="1">Cell membrane</location>
        <topology evidence="1">Multi-pass membrane protein</topology>
    </subcellularLocation>
</comment>
<protein>
    <submittedName>
        <fullName evidence="11">Tetratricopeptide repeat protein</fullName>
    </submittedName>
</protein>
<feature type="transmembrane region" description="Helical" evidence="8">
    <location>
        <begin position="378"/>
        <end position="397"/>
    </location>
</feature>
<dbReference type="InterPro" id="IPR050697">
    <property type="entry name" value="Adenylyl/Guanylyl_Cyclase_3/4"/>
</dbReference>
<evidence type="ECO:0000313" key="12">
    <source>
        <dbReference type="Proteomes" id="UP000798808"/>
    </source>
</evidence>
<proteinExistence type="predicted"/>
<evidence type="ECO:0000256" key="2">
    <source>
        <dbReference type="ARBA" id="ARBA00022475"/>
    </source>
</evidence>
<dbReference type="Gene3D" id="3.30.70.1230">
    <property type="entry name" value="Nucleotide cyclase"/>
    <property type="match status" value="1"/>
</dbReference>
<dbReference type="PANTHER" id="PTHR43081:SF17">
    <property type="entry name" value="BLL5647 PROTEIN"/>
    <property type="match status" value="1"/>
</dbReference>
<gene>
    <name evidence="11" type="ORF">E1163_27185</name>
</gene>
<dbReference type="Gene3D" id="1.25.40.10">
    <property type="entry name" value="Tetratricopeptide repeat domain"/>
    <property type="match status" value="2"/>
</dbReference>
<keyword evidence="9" id="KW-0732">Signal</keyword>
<comment type="caution">
    <text evidence="11">The sequence shown here is derived from an EMBL/GenBank/DDBJ whole genome shotgun (WGS) entry which is preliminary data.</text>
</comment>